<comment type="caution">
    <text evidence="1">The sequence shown here is derived from an EMBL/GenBank/DDBJ whole genome shotgun (WGS) entry which is preliminary data.</text>
</comment>
<gene>
    <name evidence="1" type="ORF">L6164_015259</name>
</gene>
<protein>
    <submittedName>
        <fullName evidence="1">Uncharacterized protein</fullName>
    </submittedName>
</protein>
<name>A0ACB9NK11_BAUVA</name>
<accession>A0ACB9NK11</accession>
<dbReference type="EMBL" id="CM039431">
    <property type="protein sequence ID" value="KAI4336777.1"/>
    <property type="molecule type" value="Genomic_DNA"/>
</dbReference>
<sequence length="224" mass="24992">MKAVKAENGEKEKKSSGSTSKKATSANAKSQAKKVAKVKKEEPEADYSPKPTKAANSASRSKVKKEENGDYDENDVKPGAKRGSSMNLDKELKNKKKKKEEQPAAGRKKREKKVFDLPGQKRDPPEEKEALRIFYETLYKQIPSSEMAQVWMMECGLLPEKEAMKVIEKKQKKGMQHKVTSPVKAIDSVMSSTQSVTVKKKTSSPVRSAKKKTTDSTSKKRKEA</sequence>
<dbReference type="Proteomes" id="UP000828941">
    <property type="component" value="Chromosome 6"/>
</dbReference>
<evidence type="ECO:0000313" key="1">
    <source>
        <dbReference type="EMBL" id="KAI4336777.1"/>
    </source>
</evidence>
<proteinExistence type="predicted"/>
<keyword evidence="2" id="KW-1185">Reference proteome</keyword>
<reference evidence="1 2" key="1">
    <citation type="journal article" date="2022" name="DNA Res.">
        <title>Chromosomal-level genome assembly of the orchid tree Bauhinia variegata (Leguminosae; Cercidoideae) supports the allotetraploid origin hypothesis of Bauhinia.</title>
        <authorList>
            <person name="Zhong Y."/>
            <person name="Chen Y."/>
            <person name="Zheng D."/>
            <person name="Pang J."/>
            <person name="Liu Y."/>
            <person name="Luo S."/>
            <person name="Meng S."/>
            <person name="Qian L."/>
            <person name="Wei D."/>
            <person name="Dai S."/>
            <person name="Zhou R."/>
        </authorList>
    </citation>
    <scope>NUCLEOTIDE SEQUENCE [LARGE SCALE GENOMIC DNA]</scope>
    <source>
        <strain evidence="1">BV-YZ2020</strain>
    </source>
</reference>
<organism evidence="1 2">
    <name type="scientific">Bauhinia variegata</name>
    <name type="common">Purple orchid tree</name>
    <name type="synonym">Phanera variegata</name>
    <dbReference type="NCBI Taxonomy" id="167791"/>
    <lineage>
        <taxon>Eukaryota</taxon>
        <taxon>Viridiplantae</taxon>
        <taxon>Streptophyta</taxon>
        <taxon>Embryophyta</taxon>
        <taxon>Tracheophyta</taxon>
        <taxon>Spermatophyta</taxon>
        <taxon>Magnoliopsida</taxon>
        <taxon>eudicotyledons</taxon>
        <taxon>Gunneridae</taxon>
        <taxon>Pentapetalae</taxon>
        <taxon>rosids</taxon>
        <taxon>fabids</taxon>
        <taxon>Fabales</taxon>
        <taxon>Fabaceae</taxon>
        <taxon>Cercidoideae</taxon>
        <taxon>Cercideae</taxon>
        <taxon>Bauhiniinae</taxon>
        <taxon>Bauhinia</taxon>
    </lineage>
</organism>
<evidence type="ECO:0000313" key="2">
    <source>
        <dbReference type="Proteomes" id="UP000828941"/>
    </source>
</evidence>